<dbReference type="Proteomes" id="UP000193224">
    <property type="component" value="Unassembled WGS sequence"/>
</dbReference>
<evidence type="ECO:0000313" key="2">
    <source>
        <dbReference type="EMBL" id="SMC12041.1"/>
    </source>
</evidence>
<sequence length="211" mass="22802">MTDARPIPLDQLIVCPQCDAVYTLQRPGVGERAVCQRCRTVLITPRRKAGLQIIAVSLAVVILIIAATVFPFLTIKAAGASNSVSILDAALAFDHGVLIFLALTTAALIIFVPLARVMLAIYVLLPIVLDRPPARGATQAFRLSEALRPWSMAEIFAIGCAVALVKISDLADVAFGPAFWMFAALVLLVVAQDNFLCRWSVWNSLDKTRTS</sequence>
<dbReference type="InterPro" id="IPR007498">
    <property type="entry name" value="PqiA-like"/>
</dbReference>
<proteinExistence type="predicted"/>
<feature type="transmembrane region" description="Helical" evidence="1">
    <location>
        <begin position="146"/>
        <end position="167"/>
    </location>
</feature>
<keyword evidence="1" id="KW-0472">Membrane</keyword>
<evidence type="ECO:0000256" key="1">
    <source>
        <dbReference type="SAM" id="Phobius"/>
    </source>
</evidence>
<protein>
    <submittedName>
        <fullName evidence="2">Paraquat-inducible protein A</fullName>
    </submittedName>
</protein>
<dbReference type="Pfam" id="PF04403">
    <property type="entry name" value="PqiA"/>
    <property type="match status" value="1"/>
</dbReference>
<dbReference type="RefSeq" id="WP_085799993.1">
    <property type="nucleotide sequence ID" value="NZ_FWXB01000005.1"/>
</dbReference>
<organism evidence="2 3">
    <name type="scientific">Roseovarius aestuarii</name>
    <dbReference type="NCBI Taxonomy" id="475083"/>
    <lineage>
        <taxon>Bacteria</taxon>
        <taxon>Pseudomonadati</taxon>
        <taxon>Pseudomonadota</taxon>
        <taxon>Alphaproteobacteria</taxon>
        <taxon>Rhodobacterales</taxon>
        <taxon>Roseobacteraceae</taxon>
        <taxon>Roseovarius</taxon>
    </lineage>
</organism>
<name>A0A1X7BR09_9RHOB</name>
<accession>A0A1X7BR09</accession>
<feature type="transmembrane region" description="Helical" evidence="1">
    <location>
        <begin position="173"/>
        <end position="191"/>
    </location>
</feature>
<keyword evidence="1" id="KW-1133">Transmembrane helix</keyword>
<keyword evidence="3" id="KW-1185">Reference proteome</keyword>
<feature type="transmembrane region" description="Helical" evidence="1">
    <location>
        <begin position="53"/>
        <end position="75"/>
    </location>
</feature>
<dbReference type="EMBL" id="FWXB01000005">
    <property type="protein sequence ID" value="SMC12041.1"/>
    <property type="molecule type" value="Genomic_DNA"/>
</dbReference>
<gene>
    <name evidence="2" type="primary">pqiA_2</name>
    <name evidence="2" type="ORF">ROA7745_01862</name>
</gene>
<evidence type="ECO:0000313" key="3">
    <source>
        <dbReference type="Proteomes" id="UP000193224"/>
    </source>
</evidence>
<dbReference type="OrthoDB" id="5291921at2"/>
<keyword evidence="1" id="KW-0812">Transmembrane</keyword>
<dbReference type="AlphaFoldDB" id="A0A1X7BR09"/>
<reference evidence="2 3" key="1">
    <citation type="submission" date="2017-03" db="EMBL/GenBank/DDBJ databases">
        <authorList>
            <person name="Afonso C.L."/>
            <person name="Miller P.J."/>
            <person name="Scott M.A."/>
            <person name="Spackman E."/>
            <person name="Goraichik I."/>
            <person name="Dimitrov K.M."/>
            <person name="Suarez D.L."/>
            <person name="Swayne D.E."/>
        </authorList>
    </citation>
    <scope>NUCLEOTIDE SEQUENCE [LARGE SCALE GENOMIC DNA]</scope>
    <source>
        <strain evidence="2 3">CECT 7745</strain>
    </source>
</reference>
<feature type="transmembrane region" description="Helical" evidence="1">
    <location>
        <begin position="95"/>
        <end position="125"/>
    </location>
</feature>